<organism evidence="10 11">
    <name type="scientific">Saccharomycopsis crataegensis</name>
    <dbReference type="NCBI Taxonomy" id="43959"/>
    <lineage>
        <taxon>Eukaryota</taxon>
        <taxon>Fungi</taxon>
        <taxon>Dikarya</taxon>
        <taxon>Ascomycota</taxon>
        <taxon>Saccharomycotina</taxon>
        <taxon>Saccharomycetes</taxon>
        <taxon>Saccharomycopsidaceae</taxon>
        <taxon>Saccharomycopsis</taxon>
    </lineage>
</organism>
<feature type="domain" description="C2H2-type" evidence="9">
    <location>
        <begin position="871"/>
        <end position="897"/>
    </location>
</feature>
<feature type="compositionally biased region" description="Low complexity" evidence="8">
    <location>
        <begin position="30"/>
        <end position="39"/>
    </location>
</feature>
<dbReference type="GO" id="GO:0008270">
    <property type="term" value="F:zinc ion binding"/>
    <property type="evidence" value="ECO:0007669"/>
    <property type="project" value="UniProtKB-KW"/>
</dbReference>
<evidence type="ECO:0000256" key="5">
    <source>
        <dbReference type="ARBA" id="ARBA00022833"/>
    </source>
</evidence>
<dbReference type="SMART" id="SM00355">
    <property type="entry name" value="ZnF_C2H2"/>
    <property type="match status" value="2"/>
</dbReference>
<name>A0AAV5QJN8_9ASCO</name>
<proteinExistence type="predicted"/>
<dbReference type="PANTHER" id="PTHR40626:SF11">
    <property type="entry name" value="ZINC FINGER PROTEIN YPR022C"/>
    <property type="match status" value="1"/>
</dbReference>
<keyword evidence="5" id="KW-0862">Zinc</keyword>
<dbReference type="GO" id="GO:0000785">
    <property type="term" value="C:chromatin"/>
    <property type="evidence" value="ECO:0007669"/>
    <property type="project" value="TreeGrafter"/>
</dbReference>
<dbReference type="GO" id="GO:0000981">
    <property type="term" value="F:DNA-binding transcription factor activity, RNA polymerase II-specific"/>
    <property type="evidence" value="ECO:0007669"/>
    <property type="project" value="InterPro"/>
</dbReference>
<evidence type="ECO:0000256" key="1">
    <source>
        <dbReference type="ARBA" id="ARBA00004123"/>
    </source>
</evidence>
<dbReference type="EMBL" id="BTFZ01000004">
    <property type="protein sequence ID" value="GMM34901.1"/>
    <property type="molecule type" value="Genomic_DNA"/>
</dbReference>
<accession>A0AAV5QJN8</accession>
<dbReference type="FunFam" id="3.30.160.60:FF:000630">
    <property type="entry name" value="Zinc finger protein 180"/>
    <property type="match status" value="1"/>
</dbReference>
<dbReference type="AlphaFoldDB" id="A0AAV5QJN8"/>
<evidence type="ECO:0000256" key="3">
    <source>
        <dbReference type="ARBA" id="ARBA00022737"/>
    </source>
</evidence>
<sequence length="897" mass="98606">MTAAYNTNQDDFLSEVEHSIFALNYPQANPSSSASSSPSTTDNIATSLSSSIHHPSLPIHPGINNTYHIQNLNSPVASGFSPQAIYITPGTHHDFANMRQAVNAMPLSYIHNNNHQINASHNINGITFNDSSTHMVPVADFGSDPVNSNTSGFQNIQPHQLSVINQRSSSQTIMASSDISAYKKVGPAHTDAIPTLHDTSGYIDGSVIIDQESRSLPINTPRKMEITTDTTVSNSPNMSSTYKKLVPIHEYSEISVADLAASSSSLNSDVSSQSLENKNPDIHAMYKNHTSIFNGVIPISNPQKITMHNYLPGSLSREPSARFNISSSASSSSASLLLSNPSNSVRSSISSATNAVESSVLTNTKKHNRSSNSLASIDFRFNNLQIDTDNQDLSSGTAPLISNDCNINEAKTSHMDVNIDHNHDSEDFVMGSITINPKKLKDEKFQEDTENLESKKFDKQVRISSSLNADGNSLNGVFNDDSLVPSGNYKNIDNHKSMNVAKDSDNNSDNYCENKDDFISPTITNSMKDDGKIDFRMQGEAVTAIAQWLDQDSETDPETSLLLRRENAKLGSINHSGIHRTGSFLLESSLSSAHYNGLASGSSHRMKHKKAASDSGYFMSNFGVSIYTSGNPFELEGSSNPNVFGEFYDTFGNELENRLATNDEFLFDEDDEDKIRVDELENKMAKDIDSENDADDYDHNTSQLENMKEEILSYPSIKDTPKIVGSIPVESSSRLSRTSKSLKNLSKFESPTELSSKETKRKSLTKRRKRTKSESNILSLSDPVSPLSKITKSRPSTKSSVSSSSINSGSSSPTMAIISSSRFDITSLEAISIPSANLGKPFQCSQCEKSFKRQEHLKRHFRSVHSNERPFLCVYCDKKFSRSDNLSQHLRTHNRGK</sequence>
<dbReference type="GO" id="GO:0005634">
    <property type="term" value="C:nucleus"/>
    <property type="evidence" value="ECO:0007669"/>
    <property type="project" value="UniProtKB-SubCell"/>
</dbReference>
<comment type="caution">
    <text evidence="10">The sequence shown here is derived from an EMBL/GenBank/DDBJ whole genome shotgun (WGS) entry which is preliminary data.</text>
</comment>
<dbReference type="Pfam" id="PF00096">
    <property type="entry name" value="zf-C2H2"/>
    <property type="match status" value="2"/>
</dbReference>
<dbReference type="GO" id="GO:0000978">
    <property type="term" value="F:RNA polymerase II cis-regulatory region sequence-specific DNA binding"/>
    <property type="evidence" value="ECO:0007669"/>
    <property type="project" value="InterPro"/>
</dbReference>
<dbReference type="Proteomes" id="UP001360560">
    <property type="component" value="Unassembled WGS sequence"/>
</dbReference>
<dbReference type="PROSITE" id="PS50157">
    <property type="entry name" value="ZINC_FINGER_C2H2_2"/>
    <property type="match status" value="2"/>
</dbReference>
<dbReference type="InterPro" id="IPR036236">
    <property type="entry name" value="Znf_C2H2_sf"/>
</dbReference>
<feature type="region of interest" description="Disordered" evidence="8">
    <location>
        <begin position="28"/>
        <end position="49"/>
    </location>
</feature>
<evidence type="ECO:0000256" key="4">
    <source>
        <dbReference type="ARBA" id="ARBA00022771"/>
    </source>
</evidence>
<dbReference type="Gene3D" id="3.30.160.60">
    <property type="entry name" value="Classic Zinc Finger"/>
    <property type="match status" value="2"/>
</dbReference>
<feature type="compositionally biased region" description="Basic residues" evidence="8">
    <location>
        <begin position="759"/>
        <end position="771"/>
    </location>
</feature>
<keyword evidence="11" id="KW-1185">Reference proteome</keyword>
<feature type="region of interest" description="Disordered" evidence="8">
    <location>
        <begin position="747"/>
        <end position="813"/>
    </location>
</feature>
<keyword evidence="3" id="KW-0677">Repeat</keyword>
<evidence type="ECO:0000259" key="9">
    <source>
        <dbReference type="PROSITE" id="PS50157"/>
    </source>
</evidence>
<dbReference type="RefSeq" id="XP_064851901.1">
    <property type="nucleotide sequence ID" value="XM_064995829.1"/>
</dbReference>
<dbReference type="InterPro" id="IPR013087">
    <property type="entry name" value="Znf_C2H2_type"/>
</dbReference>
<keyword evidence="2" id="KW-0479">Metal-binding</keyword>
<dbReference type="InterPro" id="IPR051059">
    <property type="entry name" value="VerF-like"/>
</dbReference>
<comment type="subcellular location">
    <subcellularLocation>
        <location evidence="1">Nucleus</location>
    </subcellularLocation>
</comment>
<keyword evidence="6" id="KW-0539">Nucleus</keyword>
<keyword evidence="4 7" id="KW-0863">Zinc-finger</keyword>
<dbReference type="PANTHER" id="PTHR40626">
    <property type="entry name" value="MIP31509P"/>
    <property type="match status" value="1"/>
</dbReference>
<protein>
    <submittedName>
        <fullName evidence="10">Stress-responsive transcriptional activator</fullName>
    </submittedName>
</protein>
<feature type="domain" description="C2H2-type" evidence="9">
    <location>
        <begin position="842"/>
        <end position="870"/>
    </location>
</feature>
<dbReference type="GeneID" id="90072880"/>
<reference evidence="10 11" key="1">
    <citation type="journal article" date="2023" name="Elife">
        <title>Identification of key yeast species and microbe-microbe interactions impacting larval growth of Drosophila in the wild.</title>
        <authorList>
            <person name="Mure A."/>
            <person name="Sugiura Y."/>
            <person name="Maeda R."/>
            <person name="Honda K."/>
            <person name="Sakurai N."/>
            <person name="Takahashi Y."/>
            <person name="Watada M."/>
            <person name="Katoh T."/>
            <person name="Gotoh A."/>
            <person name="Gotoh Y."/>
            <person name="Taniguchi I."/>
            <person name="Nakamura K."/>
            <person name="Hayashi T."/>
            <person name="Katayama T."/>
            <person name="Uemura T."/>
            <person name="Hattori Y."/>
        </authorList>
    </citation>
    <scope>NUCLEOTIDE SEQUENCE [LARGE SCALE GENOMIC DNA]</scope>
    <source>
        <strain evidence="10 11">SC-9</strain>
    </source>
</reference>
<evidence type="ECO:0000256" key="6">
    <source>
        <dbReference type="ARBA" id="ARBA00023242"/>
    </source>
</evidence>
<dbReference type="FunFam" id="3.30.160.60:FF:000110">
    <property type="entry name" value="Zinc finger protein-like"/>
    <property type="match status" value="1"/>
</dbReference>
<evidence type="ECO:0000313" key="10">
    <source>
        <dbReference type="EMBL" id="GMM34901.1"/>
    </source>
</evidence>
<evidence type="ECO:0000256" key="7">
    <source>
        <dbReference type="PROSITE-ProRule" id="PRU00042"/>
    </source>
</evidence>
<evidence type="ECO:0000256" key="8">
    <source>
        <dbReference type="SAM" id="MobiDB-lite"/>
    </source>
</evidence>
<evidence type="ECO:0000256" key="2">
    <source>
        <dbReference type="ARBA" id="ARBA00022723"/>
    </source>
</evidence>
<dbReference type="PROSITE" id="PS00028">
    <property type="entry name" value="ZINC_FINGER_C2H2_1"/>
    <property type="match status" value="2"/>
</dbReference>
<gene>
    <name evidence="10" type="ORF">DASC09_022260</name>
</gene>
<dbReference type="SUPFAM" id="SSF57667">
    <property type="entry name" value="beta-beta-alpha zinc fingers"/>
    <property type="match status" value="1"/>
</dbReference>
<feature type="compositionally biased region" description="Low complexity" evidence="8">
    <location>
        <begin position="793"/>
        <end position="813"/>
    </location>
</feature>
<evidence type="ECO:0000313" key="11">
    <source>
        <dbReference type="Proteomes" id="UP001360560"/>
    </source>
</evidence>